<evidence type="ECO:0000313" key="2">
    <source>
        <dbReference type="EMBL" id="PHH59631.1"/>
    </source>
</evidence>
<gene>
    <name evidence="2" type="ORF">CDD81_2789</name>
</gene>
<dbReference type="AlphaFoldDB" id="A0A2C5XYD3"/>
<feature type="compositionally biased region" description="Gly residues" evidence="1">
    <location>
        <begin position="120"/>
        <end position="129"/>
    </location>
</feature>
<evidence type="ECO:0000313" key="3">
    <source>
        <dbReference type="Proteomes" id="UP000226192"/>
    </source>
</evidence>
<feature type="compositionally biased region" description="Low complexity" evidence="1">
    <location>
        <begin position="77"/>
        <end position="111"/>
    </location>
</feature>
<dbReference type="Proteomes" id="UP000226192">
    <property type="component" value="Unassembled WGS sequence"/>
</dbReference>
<name>A0A2C5XYD3_9HYPO</name>
<reference evidence="2 3" key="1">
    <citation type="submission" date="2017-06" db="EMBL/GenBank/DDBJ databases">
        <title>Ant-infecting Ophiocordyceps genomes reveal a high diversity of potential behavioral manipulation genes and a possible major role for enterotoxins.</title>
        <authorList>
            <person name="De Bekker C."/>
            <person name="Evans H.C."/>
            <person name="Brachmann A."/>
            <person name="Hughes D.P."/>
        </authorList>
    </citation>
    <scope>NUCLEOTIDE SEQUENCE [LARGE SCALE GENOMIC DNA]</scope>
    <source>
        <strain evidence="2 3">Map64</strain>
    </source>
</reference>
<sequence length="129" mass="13395">MDLAAEKAVRARARTTGSEAHCREPLTTTGEATRGQAGQEADAAGHGLCVMVQAASPYPHTNHQAQTTTRDARAQADLEGQQAGKQAGQASKQASRQASKQASQASKQASQTNRPTKGPVGLGGTSEQW</sequence>
<evidence type="ECO:0000256" key="1">
    <source>
        <dbReference type="SAM" id="MobiDB-lite"/>
    </source>
</evidence>
<comment type="caution">
    <text evidence="2">The sequence shown here is derived from an EMBL/GenBank/DDBJ whole genome shotgun (WGS) entry which is preliminary data.</text>
</comment>
<organism evidence="2 3">
    <name type="scientific">Ophiocordyceps australis</name>
    <dbReference type="NCBI Taxonomy" id="1399860"/>
    <lineage>
        <taxon>Eukaryota</taxon>
        <taxon>Fungi</taxon>
        <taxon>Dikarya</taxon>
        <taxon>Ascomycota</taxon>
        <taxon>Pezizomycotina</taxon>
        <taxon>Sordariomycetes</taxon>
        <taxon>Hypocreomycetidae</taxon>
        <taxon>Hypocreales</taxon>
        <taxon>Ophiocordycipitaceae</taxon>
        <taxon>Ophiocordyceps</taxon>
    </lineage>
</organism>
<keyword evidence="3" id="KW-1185">Reference proteome</keyword>
<feature type="region of interest" description="Disordered" evidence="1">
    <location>
        <begin position="54"/>
        <end position="129"/>
    </location>
</feature>
<accession>A0A2C5XYD3</accession>
<proteinExistence type="predicted"/>
<feature type="region of interest" description="Disordered" evidence="1">
    <location>
        <begin position="1"/>
        <end position="41"/>
    </location>
</feature>
<dbReference type="EMBL" id="NJET01000191">
    <property type="protein sequence ID" value="PHH59631.1"/>
    <property type="molecule type" value="Genomic_DNA"/>
</dbReference>
<protein>
    <submittedName>
        <fullName evidence="2">Uncharacterized protein</fullName>
    </submittedName>
</protein>